<comment type="pathway">
    <text evidence="3 5">Lipid metabolism; fatty acid biosynthesis.</text>
</comment>
<dbReference type="InterPro" id="IPR003231">
    <property type="entry name" value="ACP"/>
</dbReference>
<dbReference type="Pfam" id="PF00550">
    <property type="entry name" value="PP-binding"/>
    <property type="match status" value="1"/>
</dbReference>
<accession>A0A2N3ICQ2</accession>
<comment type="similarity">
    <text evidence="3">Belongs to the acyl carrier protein (ACP) family.</text>
</comment>
<reference evidence="7 8" key="1">
    <citation type="submission" date="2017-06" db="EMBL/GenBank/DDBJ databases">
        <title>Raineya orbicola gen. nov., sp. nov. a slightly thermophilic bacterium of the phylum Bacteroidetes and the description of Raineyaceae fam. nov.</title>
        <authorList>
            <person name="Albuquerque L."/>
            <person name="Polonia A.R.M."/>
            <person name="Barroso C."/>
            <person name="Froufe H.J.C."/>
            <person name="Lage O."/>
            <person name="Lobo-Da-Cunha A."/>
            <person name="Egas C."/>
            <person name="Da Costa M.S."/>
        </authorList>
    </citation>
    <scope>NUCLEOTIDE SEQUENCE [LARGE SCALE GENOMIC DNA]</scope>
    <source>
        <strain evidence="7 8">SPSPC-11</strain>
    </source>
</reference>
<dbReference type="PANTHER" id="PTHR20863">
    <property type="entry name" value="ACYL CARRIER PROTEIN"/>
    <property type="match status" value="1"/>
</dbReference>
<dbReference type="Gene3D" id="1.10.1200.10">
    <property type="entry name" value="ACP-like"/>
    <property type="match status" value="1"/>
</dbReference>
<dbReference type="Proteomes" id="UP000233387">
    <property type="component" value="Unassembled WGS sequence"/>
</dbReference>
<keyword evidence="3" id="KW-0275">Fatty acid biosynthesis</keyword>
<dbReference type="InterPro" id="IPR009081">
    <property type="entry name" value="PP-bd_ACP"/>
</dbReference>
<dbReference type="InterPro" id="IPR036736">
    <property type="entry name" value="ACP-like_sf"/>
</dbReference>
<evidence type="ECO:0000256" key="5">
    <source>
        <dbReference type="RuleBase" id="RU003545"/>
    </source>
</evidence>
<dbReference type="RefSeq" id="WP_101359046.1">
    <property type="nucleotide sequence ID" value="NZ_NKXO01000027.1"/>
</dbReference>
<evidence type="ECO:0000313" key="7">
    <source>
        <dbReference type="EMBL" id="PKQ68048.1"/>
    </source>
</evidence>
<keyword evidence="3" id="KW-0444">Lipid biosynthesis</keyword>
<keyword evidence="3" id="KW-0276">Fatty acid metabolism</keyword>
<comment type="PTM">
    <text evidence="5">4'-phosphopantetheine is transferred from CoA to a specific serine of apo-ACP by acpS.</text>
</comment>
<dbReference type="GO" id="GO:0000036">
    <property type="term" value="F:acyl carrier activity"/>
    <property type="evidence" value="ECO:0007669"/>
    <property type="project" value="UniProtKB-UniRule"/>
</dbReference>
<dbReference type="NCBIfam" id="TIGR00517">
    <property type="entry name" value="acyl_carrier"/>
    <property type="match status" value="1"/>
</dbReference>
<dbReference type="GO" id="GO:0009245">
    <property type="term" value="P:lipid A biosynthetic process"/>
    <property type="evidence" value="ECO:0007669"/>
    <property type="project" value="TreeGrafter"/>
</dbReference>
<dbReference type="PROSITE" id="PS50075">
    <property type="entry name" value="CARRIER"/>
    <property type="match status" value="1"/>
</dbReference>
<comment type="caution">
    <text evidence="7">The sequence shown here is derived from an EMBL/GenBank/DDBJ whole genome shotgun (WGS) entry which is preliminary data.</text>
</comment>
<organism evidence="7 8">
    <name type="scientific">Raineya orbicola</name>
    <dbReference type="NCBI Taxonomy" id="2016530"/>
    <lineage>
        <taxon>Bacteria</taxon>
        <taxon>Pseudomonadati</taxon>
        <taxon>Bacteroidota</taxon>
        <taxon>Cytophagia</taxon>
        <taxon>Cytophagales</taxon>
        <taxon>Raineyaceae</taxon>
        <taxon>Raineya</taxon>
    </lineage>
</organism>
<dbReference type="NCBIfam" id="NF002150">
    <property type="entry name" value="PRK00982.1-4"/>
    <property type="match status" value="1"/>
</dbReference>
<dbReference type="OrthoDB" id="9804551at2"/>
<dbReference type="GO" id="GO:0005829">
    <property type="term" value="C:cytosol"/>
    <property type="evidence" value="ECO:0007669"/>
    <property type="project" value="TreeGrafter"/>
</dbReference>
<evidence type="ECO:0000256" key="2">
    <source>
        <dbReference type="ARBA" id="ARBA00022553"/>
    </source>
</evidence>
<keyword evidence="3" id="KW-0443">Lipid metabolism</keyword>
<dbReference type="NCBIfam" id="NF002148">
    <property type="entry name" value="PRK00982.1-2"/>
    <property type="match status" value="1"/>
</dbReference>
<comment type="subcellular location">
    <subcellularLocation>
        <location evidence="3">Cytoplasm</location>
    </subcellularLocation>
</comment>
<evidence type="ECO:0000259" key="6">
    <source>
        <dbReference type="PROSITE" id="PS50075"/>
    </source>
</evidence>
<proteinExistence type="inferred from homology"/>
<comment type="function">
    <text evidence="3 5">Carrier of the growing fatty acid chain in fatty acid biosynthesis.</text>
</comment>
<comment type="PTM">
    <text evidence="3">4'-phosphopantetheine is transferred from CoA to a specific serine of apo-ACP by AcpS. This modification is essential for activity because fatty acids are bound in thioester linkage to the sulfhydryl of the prosthetic group.</text>
</comment>
<dbReference type="AlphaFoldDB" id="A0A2N3ICQ2"/>
<keyword evidence="8" id="KW-1185">Reference proteome</keyword>
<feature type="modified residue" description="O-(pantetheine 4'-phosphoryl)serine" evidence="3">
    <location>
        <position position="37"/>
    </location>
</feature>
<feature type="domain" description="Carrier" evidence="6">
    <location>
        <begin position="2"/>
        <end position="77"/>
    </location>
</feature>
<name>A0A2N3ICQ2_9BACT</name>
<dbReference type="UniPathway" id="UPA00094"/>
<dbReference type="EMBL" id="NKXO01000027">
    <property type="protein sequence ID" value="PKQ68048.1"/>
    <property type="molecule type" value="Genomic_DNA"/>
</dbReference>
<gene>
    <name evidence="3" type="primary">acpP</name>
    <name evidence="7" type="ORF">Rain11_1775</name>
</gene>
<dbReference type="GO" id="GO:0016020">
    <property type="term" value="C:membrane"/>
    <property type="evidence" value="ECO:0007669"/>
    <property type="project" value="GOC"/>
</dbReference>
<sequence>MKNVKQTVLDILKEKLELPESVLTMEANFIKDLGVDSLDYIEVVMAFEQAFGINIPDTDTERMRTVGAAIDYIEERLASAQNEEEKVA</sequence>
<evidence type="ECO:0000256" key="4">
    <source>
        <dbReference type="NCBIfam" id="TIGR00517"/>
    </source>
</evidence>
<dbReference type="PANTHER" id="PTHR20863:SF76">
    <property type="entry name" value="CARRIER DOMAIN-CONTAINING PROTEIN"/>
    <property type="match status" value="1"/>
</dbReference>
<keyword evidence="3" id="KW-0963">Cytoplasm</keyword>
<dbReference type="SUPFAM" id="SSF47336">
    <property type="entry name" value="ACP-like"/>
    <property type="match status" value="1"/>
</dbReference>
<dbReference type="GO" id="GO:0000035">
    <property type="term" value="F:acyl binding"/>
    <property type="evidence" value="ECO:0007669"/>
    <property type="project" value="TreeGrafter"/>
</dbReference>
<evidence type="ECO:0000256" key="1">
    <source>
        <dbReference type="ARBA" id="ARBA00022450"/>
    </source>
</evidence>
<keyword evidence="1 3" id="KW-0596">Phosphopantetheine</keyword>
<dbReference type="HAMAP" id="MF_01217">
    <property type="entry name" value="Acyl_carrier"/>
    <property type="match status" value="1"/>
</dbReference>
<evidence type="ECO:0000313" key="8">
    <source>
        <dbReference type="Proteomes" id="UP000233387"/>
    </source>
</evidence>
<evidence type="ECO:0000256" key="3">
    <source>
        <dbReference type="HAMAP-Rule" id="MF_01217"/>
    </source>
</evidence>
<keyword evidence="2 3" id="KW-0597">Phosphoprotein</keyword>
<protein>
    <recommendedName>
        <fullName evidence="3 4">Acyl carrier protein</fullName>
        <shortName evidence="3">ACP</shortName>
    </recommendedName>
</protein>